<dbReference type="OrthoDB" id="4103105at2"/>
<name>A0A387HNN8_9ACTN</name>
<reference evidence="2 3" key="1">
    <citation type="submission" date="2018-10" db="EMBL/GenBank/DDBJ databases">
        <title>Relationship between Morphology and Antimicrobial Activity in Streptomyces.</title>
        <authorList>
            <person name="Kang H.J."/>
            <person name="Kim S.B."/>
        </authorList>
    </citation>
    <scope>NUCLEOTIDE SEQUENCE [LARGE SCALE GENOMIC DNA]</scope>
    <source>
        <strain evidence="2 3">BH38</strain>
    </source>
</reference>
<gene>
    <name evidence="2" type="ORF">DWB77_07386</name>
</gene>
<dbReference type="Proteomes" id="UP000271554">
    <property type="component" value="Chromosome"/>
</dbReference>
<organism evidence="2 3">
    <name type="scientific">Streptomyces hundungensis</name>
    <dbReference type="NCBI Taxonomy" id="1077946"/>
    <lineage>
        <taxon>Bacteria</taxon>
        <taxon>Bacillati</taxon>
        <taxon>Actinomycetota</taxon>
        <taxon>Actinomycetes</taxon>
        <taxon>Kitasatosporales</taxon>
        <taxon>Streptomycetaceae</taxon>
        <taxon>Streptomyces</taxon>
    </lineage>
</organism>
<keyword evidence="3" id="KW-1185">Reference proteome</keyword>
<sequence length="330" mass="35716">MVRFLLSEHHVGVTDTGISMIISGDDILVSGPKVKGTAAISHGEVLQAIKDIKDPAPHVFSDAEVDAWLKQAERLLKEPSVKPGAATGATAAGEAVLTVEALEDLVGATIAELAEVPGSATLENSARGSKLHTIFSRLVQEQFPHSGLQLISETSLRAFARLPAKVLDLPIEEYVRQTPGLMAYERELRPLFKNPKTGEVRLIGGLKPDLVVRAPGQLVVFDLTSIEVGKHMAKDILYTHLLRESGEIARVGETYWRHMGRTTAEIGELYPKEVRAARKRALLVQELKALHDAKKGTQRSFATTAVATPGRPSPARAADRPPPATAERHV</sequence>
<evidence type="ECO:0000313" key="3">
    <source>
        <dbReference type="Proteomes" id="UP000271554"/>
    </source>
</evidence>
<dbReference type="RefSeq" id="WP_120726989.1">
    <property type="nucleotide sequence ID" value="NZ_CP032698.1"/>
</dbReference>
<dbReference type="EMBL" id="CP032698">
    <property type="protein sequence ID" value="AYG85169.1"/>
    <property type="molecule type" value="Genomic_DNA"/>
</dbReference>
<proteinExistence type="predicted"/>
<dbReference type="KEGG" id="shun:DWB77_07386"/>
<dbReference type="AlphaFoldDB" id="A0A387HNN8"/>
<evidence type="ECO:0000313" key="2">
    <source>
        <dbReference type="EMBL" id="AYG85169.1"/>
    </source>
</evidence>
<evidence type="ECO:0000256" key="1">
    <source>
        <dbReference type="SAM" id="MobiDB-lite"/>
    </source>
</evidence>
<accession>A0A387HNN8</accession>
<feature type="region of interest" description="Disordered" evidence="1">
    <location>
        <begin position="294"/>
        <end position="330"/>
    </location>
</feature>
<protein>
    <submittedName>
        <fullName evidence="2">Uncharacterized protein</fullName>
    </submittedName>
</protein>